<evidence type="ECO:0000313" key="1">
    <source>
        <dbReference type="EMBL" id="KAI9910849.1"/>
    </source>
</evidence>
<name>A0ACC0VYB4_9STRA</name>
<evidence type="ECO:0000313" key="2">
    <source>
        <dbReference type="Proteomes" id="UP001163321"/>
    </source>
</evidence>
<reference evidence="1 2" key="1">
    <citation type="journal article" date="2022" name="bioRxiv">
        <title>The genome of the oomycete Peronosclerospora sorghi, a cosmopolitan pathogen of maize and sorghum, is inflated with dispersed pseudogenes.</title>
        <authorList>
            <person name="Fletcher K."/>
            <person name="Martin F."/>
            <person name="Isakeit T."/>
            <person name="Cavanaugh K."/>
            <person name="Magill C."/>
            <person name="Michelmore R."/>
        </authorList>
    </citation>
    <scope>NUCLEOTIDE SEQUENCE [LARGE SCALE GENOMIC DNA]</scope>
    <source>
        <strain evidence="1">P6</strain>
    </source>
</reference>
<gene>
    <name evidence="1" type="ORF">PsorP6_010813</name>
</gene>
<proteinExistence type="predicted"/>
<keyword evidence="2" id="KW-1185">Reference proteome</keyword>
<comment type="caution">
    <text evidence="1">The sequence shown here is derived from an EMBL/GenBank/DDBJ whole genome shotgun (WGS) entry which is preliminary data.</text>
</comment>
<sequence>MKKHEVPLVMFNHDDIRTVQQELAMTGDLSLVGKVLPVGGIKEKTVAAKLSGVKTLILRLGNKRDFAELEEYLQKDLVVHFADYYEDVYKVAFEQELVHGAIHAKTRTGFAVVYYPAVWKAHTGVLDCDVNLHFNNSSYLYCMELARWHFPASNGILWQTLKHLRVFIAASQAIRYRHSIPPFHAYEIQTQIVHWDGFALSVIASRRNRNDMIRYRNSFRWRKNSSSK</sequence>
<dbReference type="EMBL" id="CM047585">
    <property type="protein sequence ID" value="KAI9910849.1"/>
    <property type="molecule type" value="Genomic_DNA"/>
</dbReference>
<accession>A0ACC0VYB4</accession>
<dbReference type="Proteomes" id="UP001163321">
    <property type="component" value="Chromosome 6"/>
</dbReference>
<protein>
    <submittedName>
        <fullName evidence="1">Uncharacterized protein</fullName>
    </submittedName>
</protein>
<organism evidence="1 2">
    <name type="scientific">Peronosclerospora sorghi</name>
    <dbReference type="NCBI Taxonomy" id="230839"/>
    <lineage>
        <taxon>Eukaryota</taxon>
        <taxon>Sar</taxon>
        <taxon>Stramenopiles</taxon>
        <taxon>Oomycota</taxon>
        <taxon>Peronosporomycetes</taxon>
        <taxon>Peronosporales</taxon>
        <taxon>Peronosporaceae</taxon>
        <taxon>Peronosclerospora</taxon>
    </lineage>
</organism>